<dbReference type="AlphaFoldDB" id="D9R8X3"/>
<feature type="domain" description="RNA polymerase sigma-70 region 2" evidence="2">
    <location>
        <begin position="42"/>
        <end position="83"/>
    </location>
</feature>
<gene>
    <name evidence="3" type="ordered locus">Closa_1345</name>
</gene>
<evidence type="ECO:0000313" key="3">
    <source>
        <dbReference type="EMBL" id="ADL03948.1"/>
    </source>
</evidence>
<dbReference type="EMBL" id="CP002109">
    <property type="protein sequence ID" value="ADL03948.1"/>
    <property type="molecule type" value="Genomic_DNA"/>
</dbReference>
<accession>D9R8X3</accession>
<sequence length="203" mass="22813">MHDDFYQMYLEEMGNIPPCTRDEQERLLKEAAEGRKEAKKRLVEGNLRTALEYAREYDGRGVLITDLVQEANMALMMAVEEFSAMENGRLAFDSFTGRKIREALTAAVEEQQSACQTGEELAARVNVLQKVSQALAGELGREATVEELADKMKMSVEEIKGIMKMAMDAMSMNAETMDLEALAEVEGIEITEDEAAEDYDYEE</sequence>
<evidence type="ECO:0000259" key="2">
    <source>
        <dbReference type="Pfam" id="PF04542"/>
    </source>
</evidence>
<dbReference type="GO" id="GO:0003700">
    <property type="term" value="F:DNA-binding transcription factor activity"/>
    <property type="evidence" value="ECO:0007669"/>
    <property type="project" value="InterPro"/>
</dbReference>
<evidence type="ECO:0000259" key="1">
    <source>
        <dbReference type="Pfam" id="PF04539"/>
    </source>
</evidence>
<dbReference type="InterPro" id="IPR050239">
    <property type="entry name" value="Sigma-70_RNA_pol_init_factors"/>
</dbReference>
<dbReference type="Gene3D" id="1.10.10.10">
    <property type="entry name" value="Winged helix-like DNA-binding domain superfamily/Winged helix DNA-binding domain"/>
    <property type="match status" value="1"/>
</dbReference>
<name>D9R8X3_LACSW</name>
<dbReference type="Pfam" id="PF04542">
    <property type="entry name" value="Sigma70_r2"/>
    <property type="match status" value="1"/>
</dbReference>
<dbReference type="InterPro" id="IPR013325">
    <property type="entry name" value="RNA_pol_sigma_r2"/>
</dbReference>
<dbReference type="GO" id="GO:0006352">
    <property type="term" value="P:DNA-templated transcription initiation"/>
    <property type="evidence" value="ECO:0007669"/>
    <property type="project" value="InterPro"/>
</dbReference>
<dbReference type="STRING" id="610130.Closa_1345"/>
<feature type="domain" description="RNA polymerase sigma-70 region 3" evidence="1">
    <location>
        <begin position="125"/>
        <end position="176"/>
    </location>
</feature>
<dbReference type="PANTHER" id="PTHR30603">
    <property type="entry name" value="RNA POLYMERASE SIGMA FACTOR RPO"/>
    <property type="match status" value="1"/>
</dbReference>
<dbReference type="InterPro" id="IPR013324">
    <property type="entry name" value="RNA_pol_sigma_r3/r4-like"/>
</dbReference>
<dbReference type="InterPro" id="IPR007624">
    <property type="entry name" value="RNA_pol_sigma70_r3"/>
</dbReference>
<dbReference type="InterPro" id="IPR036388">
    <property type="entry name" value="WH-like_DNA-bd_sf"/>
</dbReference>
<keyword evidence="4" id="KW-1185">Reference proteome</keyword>
<dbReference type="KEGG" id="csh:Closa_1345"/>
<dbReference type="HOGENOM" id="CLU_118486_0_0_9"/>
<protein>
    <submittedName>
        <fullName evidence="3">Sigma-70 region 3 domain protein</fullName>
    </submittedName>
</protein>
<dbReference type="PaxDb" id="610130-Closa_1345"/>
<dbReference type="SUPFAM" id="SSF88659">
    <property type="entry name" value="Sigma3 and sigma4 domains of RNA polymerase sigma factors"/>
    <property type="match status" value="1"/>
</dbReference>
<dbReference type="PANTHER" id="PTHR30603:SF60">
    <property type="entry name" value="RNA POLYMERASE SIGMA FACTOR RPOD"/>
    <property type="match status" value="1"/>
</dbReference>
<evidence type="ECO:0000313" key="4">
    <source>
        <dbReference type="Proteomes" id="UP000001662"/>
    </source>
</evidence>
<reference evidence="3" key="1">
    <citation type="submission" date="2010-07" db="EMBL/GenBank/DDBJ databases">
        <title>Complete sequence of Clostridium saccharolyticum WM1.</title>
        <authorList>
            <consortium name="US DOE Joint Genome Institute"/>
            <person name="Lucas S."/>
            <person name="Copeland A."/>
            <person name="Lapidus A."/>
            <person name="Cheng J.-F."/>
            <person name="Bruce D."/>
            <person name="Goodwin L."/>
            <person name="Pitluck S."/>
            <person name="Chertkov O."/>
            <person name="Detter J.C."/>
            <person name="Han C."/>
            <person name="Tapia R."/>
            <person name="Land M."/>
            <person name="Hauser L."/>
            <person name="Chang Y.-J."/>
            <person name="Jeffries C."/>
            <person name="Kyrpides N."/>
            <person name="Ivanova N."/>
            <person name="Mikhailova N."/>
            <person name="Mouttaki H."/>
            <person name="Lin L."/>
            <person name="Zhou J."/>
            <person name="Hemme C.L."/>
            <person name="Woyke T."/>
        </authorList>
    </citation>
    <scope>NUCLEOTIDE SEQUENCE [LARGE SCALE GENOMIC DNA]</scope>
    <source>
        <strain evidence="3">WM1</strain>
    </source>
</reference>
<dbReference type="Proteomes" id="UP000001662">
    <property type="component" value="Chromosome"/>
</dbReference>
<dbReference type="RefSeq" id="WP_013272043.1">
    <property type="nucleotide sequence ID" value="NC_014376.1"/>
</dbReference>
<dbReference type="InterPro" id="IPR007627">
    <property type="entry name" value="RNA_pol_sigma70_r2"/>
</dbReference>
<dbReference type="OrthoDB" id="2064505at2"/>
<dbReference type="Gene3D" id="1.20.120.1810">
    <property type="match status" value="1"/>
</dbReference>
<proteinExistence type="predicted"/>
<dbReference type="eggNOG" id="COG0568">
    <property type="taxonomic scope" value="Bacteria"/>
</dbReference>
<dbReference type="Pfam" id="PF04539">
    <property type="entry name" value="Sigma70_r3"/>
    <property type="match status" value="1"/>
</dbReference>
<dbReference type="SUPFAM" id="SSF88946">
    <property type="entry name" value="Sigma2 domain of RNA polymerase sigma factors"/>
    <property type="match status" value="1"/>
</dbReference>
<organism evidence="3 4">
    <name type="scientific">Lacrimispora saccharolytica (strain ATCC 35040 / DSM 2544 / NRCC 2533 / WM1)</name>
    <name type="common">Clostridium saccharolyticum</name>
    <dbReference type="NCBI Taxonomy" id="610130"/>
    <lineage>
        <taxon>Bacteria</taxon>
        <taxon>Bacillati</taxon>
        <taxon>Bacillota</taxon>
        <taxon>Clostridia</taxon>
        <taxon>Lachnospirales</taxon>
        <taxon>Lachnospiraceae</taxon>
        <taxon>Lacrimispora</taxon>
    </lineage>
</organism>